<dbReference type="Proteomes" id="UP001212841">
    <property type="component" value="Unassembled WGS sequence"/>
</dbReference>
<accession>A0AAD5RZI1</accession>
<comment type="caution">
    <text evidence="2">The sequence shown here is derived from an EMBL/GenBank/DDBJ whole genome shotgun (WGS) entry which is preliminary data.</text>
</comment>
<dbReference type="AlphaFoldDB" id="A0AAD5RZI1"/>
<feature type="non-terminal residue" evidence="2">
    <location>
        <position position="79"/>
    </location>
</feature>
<proteinExistence type="predicted"/>
<gene>
    <name evidence="2" type="ORF">HK097_006769</name>
</gene>
<evidence type="ECO:0000313" key="3">
    <source>
        <dbReference type="Proteomes" id="UP001212841"/>
    </source>
</evidence>
<name>A0AAD5RZI1_9FUNG</name>
<evidence type="ECO:0000256" key="1">
    <source>
        <dbReference type="SAM" id="MobiDB-lite"/>
    </source>
</evidence>
<evidence type="ECO:0000313" key="2">
    <source>
        <dbReference type="EMBL" id="KAJ3025031.1"/>
    </source>
</evidence>
<sequence>MMMKLRMERERVMGVSEVERLKRELADYLPKEDTRGNEERRGGRLMLGFGEEREEPTNLNPKSEYQPPPYNSERGFCIC</sequence>
<organism evidence="2 3">
    <name type="scientific">Rhizophlyctis rosea</name>
    <dbReference type="NCBI Taxonomy" id="64517"/>
    <lineage>
        <taxon>Eukaryota</taxon>
        <taxon>Fungi</taxon>
        <taxon>Fungi incertae sedis</taxon>
        <taxon>Chytridiomycota</taxon>
        <taxon>Chytridiomycota incertae sedis</taxon>
        <taxon>Chytridiomycetes</taxon>
        <taxon>Rhizophlyctidales</taxon>
        <taxon>Rhizophlyctidaceae</taxon>
        <taxon>Rhizophlyctis</taxon>
    </lineage>
</organism>
<dbReference type="EMBL" id="JADGJD010003192">
    <property type="protein sequence ID" value="KAJ3025031.1"/>
    <property type="molecule type" value="Genomic_DNA"/>
</dbReference>
<protein>
    <submittedName>
        <fullName evidence="2">Uncharacterized protein</fullName>
    </submittedName>
</protein>
<feature type="compositionally biased region" description="Basic and acidic residues" evidence="1">
    <location>
        <begin position="32"/>
        <end position="42"/>
    </location>
</feature>
<reference evidence="2" key="1">
    <citation type="submission" date="2020-05" db="EMBL/GenBank/DDBJ databases">
        <title>Phylogenomic resolution of chytrid fungi.</title>
        <authorList>
            <person name="Stajich J.E."/>
            <person name="Amses K."/>
            <person name="Simmons R."/>
            <person name="Seto K."/>
            <person name="Myers J."/>
            <person name="Bonds A."/>
            <person name="Quandt C.A."/>
            <person name="Barry K."/>
            <person name="Liu P."/>
            <person name="Grigoriev I."/>
            <person name="Longcore J.E."/>
            <person name="James T.Y."/>
        </authorList>
    </citation>
    <scope>NUCLEOTIDE SEQUENCE</scope>
    <source>
        <strain evidence="2">JEL0318</strain>
    </source>
</reference>
<keyword evidence="3" id="KW-1185">Reference proteome</keyword>
<feature type="region of interest" description="Disordered" evidence="1">
    <location>
        <begin position="32"/>
        <end position="79"/>
    </location>
</feature>